<proteinExistence type="predicted"/>
<dbReference type="Proteomes" id="UP000006906">
    <property type="component" value="Chromosome 13"/>
</dbReference>
<name>A0A2K3D1A6_CHLRE</name>
<dbReference type="Gramene" id="PNW74310">
    <property type="protein sequence ID" value="PNW74310"/>
    <property type="gene ID" value="CHLRE_13g602425v5"/>
</dbReference>
<dbReference type="GeneID" id="66056093"/>
<protein>
    <submittedName>
        <fullName evidence="2">Uncharacterized protein</fullName>
    </submittedName>
</protein>
<dbReference type="EMBL" id="CM008974">
    <property type="protein sequence ID" value="PNW74310.1"/>
    <property type="molecule type" value="Genomic_DNA"/>
</dbReference>
<reference evidence="2 3" key="1">
    <citation type="journal article" date="2007" name="Science">
        <title>The Chlamydomonas genome reveals the evolution of key animal and plant functions.</title>
        <authorList>
            <person name="Merchant S.S."/>
            <person name="Prochnik S.E."/>
            <person name="Vallon O."/>
            <person name="Harris E.H."/>
            <person name="Karpowicz S.J."/>
            <person name="Witman G.B."/>
            <person name="Terry A."/>
            <person name="Salamov A."/>
            <person name="Fritz-Laylin L.K."/>
            <person name="Marechal-Drouard L."/>
            <person name="Marshall W.F."/>
            <person name="Qu L.H."/>
            <person name="Nelson D.R."/>
            <person name="Sanderfoot A.A."/>
            <person name="Spalding M.H."/>
            <person name="Kapitonov V.V."/>
            <person name="Ren Q."/>
            <person name="Ferris P."/>
            <person name="Lindquist E."/>
            <person name="Shapiro H."/>
            <person name="Lucas S.M."/>
            <person name="Grimwood J."/>
            <person name="Schmutz J."/>
            <person name="Cardol P."/>
            <person name="Cerutti H."/>
            <person name="Chanfreau G."/>
            <person name="Chen C.L."/>
            <person name="Cognat V."/>
            <person name="Croft M.T."/>
            <person name="Dent R."/>
            <person name="Dutcher S."/>
            <person name="Fernandez E."/>
            <person name="Fukuzawa H."/>
            <person name="Gonzalez-Ballester D."/>
            <person name="Gonzalez-Halphen D."/>
            <person name="Hallmann A."/>
            <person name="Hanikenne M."/>
            <person name="Hippler M."/>
            <person name="Inwood W."/>
            <person name="Jabbari K."/>
            <person name="Kalanon M."/>
            <person name="Kuras R."/>
            <person name="Lefebvre P.A."/>
            <person name="Lemaire S.D."/>
            <person name="Lobanov A.V."/>
            <person name="Lohr M."/>
            <person name="Manuell A."/>
            <person name="Meier I."/>
            <person name="Mets L."/>
            <person name="Mittag M."/>
            <person name="Mittelmeier T."/>
            <person name="Moroney J.V."/>
            <person name="Moseley J."/>
            <person name="Napoli C."/>
            <person name="Nedelcu A.M."/>
            <person name="Niyogi K."/>
            <person name="Novoselov S.V."/>
            <person name="Paulsen I.T."/>
            <person name="Pazour G."/>
            <person name="Purton S."/>
            <person name="Ral J.P."/>
            <person name="Riano-Pachon D.M."/>
            <person name="Riekhof W."/>
            <person name="Rymarquis L."/>
            <person name="Schroda M."/>
            <person name="Stern D."/>
            <person name="Umen J."/>
            <person name="Willows R."/>
            <person name="Wilson N."/>
            <person name="Zimmer S.L."/>
            <person name="Allmer J."/>
            <person name="Balk J."/>
            <person name="Bisova K."/>
            <person name="Chen C.J."/>
            <person name="Elias M."/>
            <person name="Gendler K."/>
            <person name="Hauser C."/>
            <person name="Lamb M.R."/>
            <person name="Ledford H."/>
            <person name="Long J.C."/>
            <person name="Minagawa J."/>
            <person name="Page M.D."/>
            <person name="Pan J."/>
            <person name="Pootakham W."/>
            <person name="Roje S."/>
            <person name="Rose A."/>
            <person name="Stahlberg E."/>
            <person name="Terauchi A.M."/>
            <person name="Yang P."/>
            <person name="Ball S."/>
            <person name="Bowler C."/>
            <person name="Dieckmann C.L."/>
            <person name="Gladyshev V.N."/>
            <person name="Green P."/>
            <person name="Jorgensen R."/>
            <person name="Mayfield S."/>
            <person name="Mueller-Roeber B."/>
            <person name="Rajamani S."/>
            <person name="Sayre R.T."/>
            <person name="Brokstein P."/>
            <person name="Dubchak I."/>
            <person name="Goodstein D."/>
            <person name="Hornick L."/>
            <person name="Huang Y.W."/>
            <person name="Jhaveri J."/>
            <person name="Luo Y."/>
            <person name="Martinez D."/>
            <person name="Ngau W.C."/>
            <person name="Otillar B."/>
            <person name="Poliakov A."/>
            <person name="Porter A."/>
            <person name="Szajkowski L."/>
            <person name="Werner G."/>
            <person name="Zhou K."/>
            <person name="Grigoriev I.V."/>
            <person name="Rokhsar D.S."/>
            <person name="Grossman A.R."/>
        </authorList>
    </citation>
    <scope>NUCLEOTIDE SEQUENCE [LARGE SCALE GENOMIC DNA]</scope>
    <source>
        <strain evidence="3">CC-503</strain>
    </source>
</reference>
<dbReference type="KEGG" id="cre:CHLRE_13g602425v5"/>
<dbReference type="RefSeq" id="XP_042917795.1">
    <property type="nucleotide sequence ID" value="XM_043069801.1"/>
</dbReference>
<accession>A0A2K3D1A6</accession>
<organism evidence="2 3">
    <name type="scientific">Chlamydomonas reinhardtii</name>
    <name type="common">Chlamydomonas smithii</name>
    <dbReference type="NCBI Taxonomy" id="3055"/>
    <lineage>
        <taxon>Eukaryota</taxon>
        <taxon>Viridiplantae</taxon>
        <taxon>Chlorophyta</taxon>
        <taxon>core chlorophytes</taxon>
        <taxon>Chlorophyceae</taxon>
        <taxon>CS clade</taxon>
        <taxon>Chlamydomonadales</taxon>
        <taxon>Chlamydomonadaceae</taxon>
        <taxon>Chlamydomonas</taxon>
    </lineage>
</organism>
<feature type="region of interest" description="Disordered" evidence="1">
    <location>
        <begin position="55"/>
        <end position="77"/>
    </location>
</feature>
<evidence type="ECO:0000313" key="2">
    <source>
        <dbReference type="EMBL" id="PNW74310.1"/>
    </source>
</evidence>
<gene>
    <name evidence="2" type="ORF">CHLRE_13g602425v5</name>
</gene>
<feature type="compositionally biased region" description="Low complexity" evidence="1">
    <location>
        <begin position="27"/>
        <end position="43"/>
    </location>
</feature>
<keyword evidence="3" id="KW-1185">Reference proteome</keyword>
<dbReference type="AlphaFoldDB" id="A0A2K3D1A6"/>
<dbReference type="InParanoid" id="A0A2K3D1A6"/>
<evidence type="ECO:0000313" key="3">
    <source>
        <dbReference type="Proteomes" id="UP000006906"/>
    </source>
</evidence>
<evidence type="ECO:0000256" key="1">
    <source>
        <dbReference type="SAM" id="MobiDB-lite"/>
    </source>
</evidence>
<feature type="region of interest" description="Disordered" evidence="1">
    <location>
        <begin position="1"/>
        <end position="43"/>
    </location>
</feature>
<sequence>MGLAGDCEVAGRARPTARSSGSGGGLSRSAGPSGAGAAAAALRGVPPAAPRCWHCRRHAGHQRSASRTQHPHNRGQL</sequence>